<dbReference type="Pfam" id="PF09376">
    <property type="entry name" value="NurA"/>
    <property type="match status" value="1"/>
</dbReference>
<evidence type="ECO:0000313" key="2">
    <source>
        <dbReference type="EMBL" id="MDG2990618.1"/>
    </source>
</evidence>
<reference evidence="2" key="2">
    <citation type="submission" date="2022-01" db="EMBL/GenBank/DDBJ databases">
        <authorList>
            <person name="Zivanovic Y."/>
            <person name="Moreira D."/>
            <person name="Lopez-Garcia P."/>
        </authorList>
    </citation>
    <scope>NUCLEOTIDE SEQUENCE</scope>
    <source>
        <strain evidence="2">G9</strain>
    </source>
</reference>
<evidence type="ECO:0000259" key="1">
    <source>
        <dbReference type="SMART" id="SM00933"/>
    </source>
</evidence>
<dbReference type="Proteomes" id="UP001154265">
    <property type="component" value="Unassembled WGS sequence"/>
</dbReference>
<reference evidence="2" key="1">
    <citation type="journal article" date="2022" name="Genome Biol. Evol.">
        <title>A New Gene Family Diagnostic for Intracellular Biomineralization of Amorphous Ca Carbonates by Cyanobacteria.</title>
        <authorList>
            <person name="Benzerara K."/>
            <person name="Duprat E."/>
            <person name="Bitard-Feildel T."/>
            <person name="Caumes G."/>
            <person name="Cassier-Chauvat C."/>
            <person name="Chauvat F."/>
            <person name="Dezi M."/>
            <person name="Diop S.I."/>
            <person name="Gaschignard G."/>
            <person name="Gorgen S."/>
            <person name="Gugger M."/>
            <person name="Lopez-Garcia P."/>
            <person name="Millet M."/>
            <person name="Skouri-Panet F."/>
            <person name="Moreira D."/>
            <person name="Callebaut I."/>
        </authorList>
    </citation>
    <scope>NUCLEOTIDE SEQUENCE</scope>
    <source>
        <strain evidence="2">G9</strain>
    </source>
</reference>
<sequence length="401" mass="46355">MPFKPQQVMEQLQAKRDDFRQYDQAVFRLRQGYLHALESQSSLSPAELTERLPSGPAWLGARPLEPWQPSQGWTIPFSQQWQNREASKTWSRDRLANVTTIAVDGSQIVPSDDISIPVGVVQVGWFTNPHNPERPYVKDVKLELITPAELQAARQQYGKDQPARFKERWIHLRRFQLELSCIRDHLQQYHHCSDCCVFFDGSLVATFAESYDRPFQSQYIHALCHTLTTSRQSQVPLVSYIDQSQARDLVTLLHHLGELPATNQIFDIHLLAGLKEWGDRTPLFYCDRGGKEGSPGILADYGDWGRQIGFCYLKAHQGYPVRLEIPVWIYEMGWLERVIDWIRAEIMIGQGYPYAIEAADQTAVLQGGDRQAFLKLFQDWAGQNQLQVNFSRKWVSKQRRR</sequence>
<dbReference type="EMBL" id="JAKKUT010000002">
    <property type="protein sequence ID" value="MDG2990618.1"/>
    <property type="molecule type" value="Genomic_DNA"/>
</dbReference>
<evidence type="ECO:0000313" key="3">
    <source>
        <dbReference type="Proteomes" id="UP001154265"/>
    </source>
</evidence>
<feature type="domain" description="NurA" evidence="1">
    <location>
        <begin position="98"/>
        <end position="365"/>
    </location>
</feature>
<dbReference type="RefSeq" id="WP_277866524.1">
    <property type="nucleotide sequence ID" value="NZ_JAKKUT010000002.1"/>
</dbReference>
<keyword evidence="3" id="KW-1185">Reference proteome</keyword>
<accession>A0ABT6EZ15</accession>
<name>A0ABT6EZ15_9SYNE</name>
<organism evidence="2 3">
    <name type="scientific">Candidatus Synechococcus calcipolaris G9</name>
    <dbReference type="NCBI Taxonomy" id="1497997"/>
    <lineage>
        <taxon>Bacteria</taxon>
        <taxon>Bacillati</taxon>
        <taxon>Cyanobacteriota</taxon>
        <taxon>Cyanophyceae</taxon>
        <taxon>Synechococcales</taxon>
        <taxon>Synechococcaceae</taxon>
        <taxon>Synechococcus</taxon>
    </lineage>
</organism>
<dbReference type="SMART" id="SM00933">
    <property type="entry name" value="NurA"/>
    <property type="match status" value="1"/>
</dbReference>
<dbReference type="InterPro" id="IPR018977">
    <property type="entry name" value="NurA_domain"/>
</dbReference>
<gene>
    <name evidence="2" type="ORF">L3556_06670</name>
</gene>
<proteinExistence type="predicted"/>
<protein>
    <submittedName>
        <fullName evidence="2">DNA double-strand break repair nuclease NurA</fullName>
    </submittedName>
</protein>
<comment type="caution">
    <text evidence="2">The sequence shown here is derived from an EMBL/GenBank/DDBJ whole genome shotgun (WGS) entry which is preliminary data.</text>
</comment>